<protein>
    <submittedName>
        <fullName evidence="1">GrpB-like predicted nucleotidyltransferase (UPF0157 family)</fullName>
    </submittedName>
</protein>
<accession>A0A368WB98</accession>
<name>A0A368WB98_9BACL</name>
<dbReference type="GO" id="GO:0016740">
    <property type="term" value="F:transferase activity"/>
    <property type="evidence" value="ECO:0007669"/>
    <property type="project" value="UniProtKB-KW"/>
</dbReference>
<reference evidence="1 2" key="1">
    <citation type="submission" date="2018-07" db="EMBL/GenBank/DDBJ databases">
        <title>Genomic Encyclopedia of Type Strains, Phase III (KMG-III): the genomes of soil and plant-associated and newly described type strains.</title>
        <authorList>
            <person name="Whitman W."/>
        </authorList>
    </citation>
    <scope>NUCLEOTIDE SEQUENCE [LARGE SCALE GENOMIC DNA]</scope>
    <source>
        <strain evidence="1 2">CECT 7506</strain>
    </source>
</reference>
<dbReference type="PANTHER" id="PTHR34822">
    <property type="entry name" value="GRPB DOMAIN PROTEIN (AFU_ORTHOLOGUE AFUA_1G01530)"/>
    <property type="match status" value="1"/>
</dbReference>
<evidence type="ECO:0000313" key="1">
    <source>
        <dbReference type="EMBL" id="RCW50353.1"/>
    </source>
</evidence>
<dbReference type="PANTHER" id="PTHR34822:SF1">
    <property type="entry name" value="GRPB FAMILY PROTEIN"/>
    <property type="match status" value="1"/>
</dbReference>
<dbReference type="InterPro" id="IPR043519">
    <property type="entry name" value="NT_sf"/>
</dbReference>
<dbReference type="InterPro" id="IPR007344">
    <property type="entry name" value="GrpB/CoaE"/>
</dbReference>
<keyword evidence="1" id="KW-0808">Transferase</keyword>
<dbReference type="OrthoDB" id="9799092at2"/>
<dbReference type="AlphaFoldDB" id="A0A368WB98"/>
<dbReference type="Proteomes" id="UP000252415">
    <property type="component" value="Unassembled WGS sequence"/>
</dbReference>
<keyword evidence="2" id="KW-1185">Reference proteome</keyword>
<proteinExistence type="predicted"/>
<dbReference type="RefSeq" id="WP_114379181.1">
    <property type="nucleotide sequence ID" value="NZ_QPJD01000003.1"/>
</dbReference>
<comment type="caution">
    <text evidence="1">The sequence shown here is derived from an EMBL/GenBank/DDBJ whole genome shotgun (WGS) entry which is preliminary data.</text>
</comment>
<organism evidence="1 2">
    <name type="scientific">Paenibacillus prosopidis</name>
    <dbReference type="NCBI Taxonomy" id="630520"/>
    <lineage>
        <taxon>Bacteria</taxon>
        <taxon>Bacillati</taxon>
        <taxon>Bacillota</taxon>
        <taxon>Bacilli</taxon>
        <taxon>Bacillales</taxon>
        <taxon>Paenibacillaceae</taxon>
        <taxon>Paenibacillus</taxon>
    </lineage>
</organism>
<gene>
    <name evidence="1" type="ORF">DFP97_103374</name>
</gene>
<dbReference type="Pfam" id="PF04229">
    <property type="entry name" value="GrpB"/>
    <property type="match status" value="1"/>
</dbReference>
<dbReference type="Gene3D" id="3.30.460.10">
    <property type="entry name" value="Beta Polymerase, domain 2"/>
    <property type="match status" value="1"/>
</dbReference>
<sequence>MEEVNVTNYNAEWINDFGQEKAKIKNVMDKIILGIEHIGSTSVPGLGAKPVIDMMVGVKELSQVSPEYIVQLKSINYEYVHKPEFPERLFFRKGHWRAGTHHLHVYIHNGEHWLNNIMFRDYLRSHPKAMDDYYRLKKQLEGLYKSDKVAYTEAKAPFIQSILTKLRSENQT</sequence>
<dbReference type="EMBL" id="QPJD01000003">
    <property type="protein sequence ID" value="RCW50353.1"/>
    <property type="molecule type" value="Genomic_DNA"/>
</dbReference>
<evidence type="ECO:0000313" key="2">
    <source>
        <dbReference type="Proteomes" id="UP000252415"/>
    </source>
</evidence>
<dbReference type="SUPFAM" id="SSF81301">
    <property type="entry name" value="Nucleotidyltransferase"/>
    <property type="match status" value="1"/>
</dbReference>